<dbReference type="EMBL" id="CP108313">
    <property type="protein sequence ID" value="WTW67150.1"/>
    <property type="molecule type" value="Genomic_DNA"/>
</dbReference>
<dbReference type="Gene3D" id="3.40.109.10">
    <property type="entry name" value="NADH Oxidase"/>
    <property type="match status" value="1"/>
</dbReference>
<proteinExistence type="inferred from homology"/>
<dbReference type="InterPro" id="IPR029479">
    <property type="entry name" value="Nitroreductase"/>
</dbReference>
<dbReference type="GO" id="GO:0016491">
    <property type="term" value="F:oxidoreductase activity"/>
    <property type="evidence" value="ECO:0007669"/>
    <property type="project" value="UniProtKB-KW"/>
</dbReference>
<sequence>MAFAVMGKHWGAYRVVINVSAFPSLIFVLVDRPAWPVSVLAPAGIRTHGRRLQRNVHHPQKPPSGIHPLLAGRFSPYRFDPSAVVDDHALGLLLEAARWAPSAGNSQPWGFFIARAGEPEHDRVLPHLAPSSARWATDASLLVVTLTRRHVDDTQLLYSEFADYDLGQAVAHMTVQAQAMGLAAHQFRAFDLEGLTKGLDPNPGWAIVSMVAVGKAADRPSEVRDRRSVAHLRSAPWSTAE</sequence>
<reference evidence="4" key="1">
    <citation type="submission" date="2022-10" db="EMBL/GenBank/DDBJ databases">
        <title>The complete genomes of actinobacterial strains from the NBC collection.</title>
        <authorList>
            <person name="Joergensen T.S."/>
            <person name="Alvarez Arevalo M."/>
            <person name="Sterndorff E.B."/>
            <person name="Faurdal D."/>
            <person name="Vuksanovic O."/>
            <person name="Mourched A.-S."/>
            <person name="Charusanti P."/>
            <person name="Shaw S."/>
            <person name="Blin K."/>
            <person name="Weber T."/>
        </authorList>
    </citation>
    <scope>NUCLEOTIDE SEQUENCE</scope>
    <source>
        <strain evidence="4">NBC_00008</strain>
    </source>
</reference>
<evidence type="ECO:0000259" key="3">
    <source>
        <dbReference type="Pfam" id="PF00881"/>
    </source>
</evidence>
<evidence type="ECO:0000256" key="2">
    <source>
        <dbReference type="ARBA" id="ARBA00023002"/>
    </source>
</evidence>
<accession>A0AAU2VJ64</accession>
<gene>
    <name evidence="4" type="ORF">OG398_02105</name>
</gene>
<keyword evidence="2" id="KW-0560">Oxidoreductase</keyword>
<dbReference type="PANTHER" id="PTHR43673:SF10">
    <property type="entry name" value="NADH DEHYDROGENASE_NAD(P)H NITROREDUCTASE XCC3605-RELATED"/>
    <property type="match status" value="1"/>
</dbReference>
<evidence type="ECO:0000313" key="4">
    <source>
        <dbReference type="EMBL" id="WTW67150.1"/>
    </source>
</evidence>
<dbReference type="Pfam" id="PF00881">
    <property type="entry name" value="Nitroreductase"/>
    <property type="match status" value="1"/>
</dbReference>
<feature type="domain" description="Nitroreductase" evidence="3">
    <location>
        <begin position="71"/>
        <end position="131"/>
    </location>
</feature>
<organism evidence="4">
    <name type="scientific">Streptomyces sp. NBC_00008</name>
    <dbReference type="NCBI Taxonomy" id="2903610"/>
    <lineage>
        <taxon>Bacteria</taxon>
        <taxon>Bacillati</taxon>
        <taxon>Actinomycetota</taxon>
        <taxon>Actinomycetes</taxon>
        <taxon>Kitasatosporales</taxon>
        <taxon>Streptomycetaceae</taxon>
        <taxon>Streptomyces</taxon>
    </lineage>
</organism>
<dbReference type="AlphaFoldDB" id="A0AAU2VJ64"/>
<dbReference type="PANTHER" id="PTHR43673">
    <property type="entry name" value="NAD(P)H NITROREDUCTASE YDGI-RELATED"/>
    <property type="match status" value="1"/>
</dbReference>
<protein>
    <submittedName>
        <fullName evidence="4">Nitroreductase family protein</fullName>
    </submittedName>
</protein>
<name>A0AAU2VJ64_9ACTN</name>
<dbReference type="SUPFAM" id="SSF55469">
    <property type="entry name" value="FMN-dependent nitroreductase-like"/>
    <property type="match status" value="1"/>
</dbReference>
<dbReference type="InterPro" id="IPR000415">
    <property type="entry name" value="Nitroreductase-like"/>
</dbReference>
<evidence type="ECO:0000256" key="1">
    <source>
        <dbReference type="ARBA" id="ARBA00007118"/>
    </source>
</evidence>
<comment type="similarity">
    <text evidence="1">Belongs to the nitroreductase family.</text>
</comment>